<gene>
    <name evidence="1" type="ORF">Taro_008357</name>
</gene>
<protein>
    <submittedName>
        <fullName evidence="1">Uncharacterized protein</fullName>
    </submittedName>
</protein>
<accession>A0A843TTI2</accession>
<evidence type="ECO:0000313" key="1">
    <source>
        <dbReference type="EMBL" id="MQL75982.1"/>
    </source>
</evidence>
<dbReference type="EMBL" id="NMUH01000274">
    <property type="protein sequence ID" value="MQL75982.1"/>
    <property type="molecule type" value="Genomic_DNA"/>
</dbReference>
<reference evidence="1" key="1">
    <citation type="submission" date="2017-07" db="EMBL/GenBank/DDBJ databases">
        <title>Taro Niue Genome Assembly and Annotation.</title>
        <authorList>
            <person name="Atibalentja N."/>
            <person name="Keating K."/>
            <person name="Fields C.J."/>
        </authorList>
    </citation>
    <scope>NUCLEOTIDE SEQUENCE</scope>
    <source>
        <strain evidence="1">Niue_2</strain>
        <tissue evidence="1">Leaf</tissue>
    </source>
</reference>
<sequence length="92" mass="10335">MQFFCREGHQKPALMMLRASVLPPKWLPHNPSSVADAAFVGLRRKLTSKQIGNEGVHPARSWRASLDGGYIYLNARRGELFYEYGTRSGDVA</sequence>
<proteinExistence type="predicted"/>
<dbReference type="AlphaFoldDB" id="A0A843TTI2"/>
<dbReference type="Proteomes" id="UP000652761">
    <property type="component" value="Unassembled WGS sequence"/>
</dbReference>
<name>A0A843TTI2_COLES</name>
<comment type="caution">
    <text evidence="1">The sequence shown here is derived from an EMBL/GenBank/DDBJ whole genome shotgun (WGS) entry which is preliminary data.</text>
</comment>
<evidence type="ECO:0000313" key="2">
    <source>
        <dbReference type="Proteomes" id="UP000652761"/>
    </source>
</evidence>
<organism evidence="1 2">
    <name type="scientific">Colocasia esculenta</name>
    <name type="common">Wild taro</name>
    <name type="synonym">Arum esculentum</name>
    <dbReference type="NCBI Taxonomy" id="4460"/>
    <lineage>
        <taxon>Eukaryota</taxon>
        <taxon>Viridiplantae</taxon>
        <taxon>Streptophyta</taxon>
        <taxon>Embryophyta</taxon>
        <taxon>Tracheophyta</taxon>
        <taxon>Spermatophyta</taxon>
        <taxon>Magnoliopsida</taxon>
        <taxon>Liliopsida</taxon>
        <taxon>Araceae</taxon>
        <taxon>Aroideae</taxon>
        <taxon>Colocasieae</taxon>
        <taxon>Colocasia</taxon>
    </lineage>
</organism>
<keyword evidence="2" id="KW-1185">Reference proteome</keyword>